<keyword evidence="3" id="KW-1185">Reference proteome</keyword>
<name>A0A419VU14_9BACT</name>
<dbReference type="Proteomes" id="UP000283387">
    <property type="component" value="Unassembled WGS sequence"/>
</dbReference>
<evidence type="ECO:0000313" key="2">
    <source>
        <dbReference type="EMBL" id="RKD85018.1"/>
    </source>
</evidence>
<comment type="caution">
    <text evidence="2">The sequence shown here is derived from an EMBL/GenBank/DDBJ whole genome shotgun (WGS) entry which is preliminary data.</text>
</comment>
<organism evidence="2 3">
    <name type="scientific">Mangrovibacterium diazotrophicum</name>
    <dbReference type="NCBI Taxonomy" id="1261403"/>
    <lineage>
        <taxon>Bacteria</taxon>
        <taxon>Pseudomonadati</taxon>
        <taxon>Bacteroidota</taxon>
        <taxon>Bacteroidia</taxon>
        <taxon>Marinilabiliales</taxon>
        <taxon>Prolixibacteraceae</taxon>
        <taxon>Mangrovibacterium</taxon>
    </lineage>
</organism>
<dbReference type="EMBL" id="RAPN01000006">
    <property type="protein sequence ID" value="RKD85018.1"/>
    <property type="molecule type" value="Genomic_DNA"/>
</dbReference>
<evidence type="ECO:0000313" key="3">
    <source>
        <dbReference type="Proteomes" id="UP000283387"/>
    </source>
</evidence>
<dbReference type="RefSeq" id="WP_120275639.1">
    <property type="nucleotide sequence ID" value="NZ_RAPN01000006.1"/>
</dbReference>
<sequence>MVLRFRFFTLSFLLLAFAAKSQVVESQNRMLQFPIYFSGINPDHAIGIFELDLPFYFPADNSPQNQFSLSYSMANTWHPQAWFYYPQNLTPEQQKVNSELYMTWRPTYFETVGAETEVKTFQSDGVLQHFRFAWIRKWKEKNSFILNMNAHLLSGGGSPLHYLVSDHFIEAFHSSFAVDDNYGRKLYPFNRANIQFIDEEGNTYRKDKGDWFTSVVDMHYYRQLFNRNTENTHIQVNGGVHLSLPLNSLHRYIIPGLSAGFRLDKLTSEKTSVTLAGDLGFTNPTFLKTGTSVNAIDQAFRQAYKIYFGANVAVSQKSVLQFGLLNNIQGALMKGGHNNWGQEGYDQIGIGFLEAGDIWEGEEISQEFWLARITPASLYYFSYKAFFVIGWQRNAHQFNFYVGEDFFYINNAPDFQIGFEYVIPLFGRK</sequence>
<reference evidence="2 3" key="1">
    <citation type="submission" date="2018-09" db="EMBL/GenBank/DDBJ databases">
        <title>Genomic Encyclopedia of Archaeal and Bacterial Type Strains, Phase II (KMG-II): from individual species to whole genera.</title>
        <authorList>
            <person name="Goeker M."/>
        </authorList>
    </citation>
    <scope>NUCLEOTIDE SEQUENCE [LARGE SCALE GENOMIC DNA]</scope>
    <source>
        <strain evidence="2 3">DSM 27148</strain>
    </source>
</reference>
<proteinExistence type="predicted"/>
<evidence type="ECO:0000256" key="1">
    <source>
        <dbReference type="SAM" id="SignalP"/>
    </source>
</evidence>
<feature type="chain" id="PRO_5019190142" description="DUF5723 domain-containing protein" evidence="1">
    <location>
        <begin position="19"/>
        <end position="429"/>
    </location>
</feature>
<dbReference type="AlphaFoldDB" id="A0A419VU14"/>
<gene>
    <name evidence="2" type="ORF">BC643_4537</name>
</gene>
<dbReference type="OrthoDB" id="1113890at2"/>
<feature type="signal peptide" evidence="1">
    <location>
        <begin position="1"/>
        <end position="18"/>
    </location>
</feature>
<keyword evidence="1" id="KW-0732">Signal</keyword>
<evidence type="ECO:0008006" key="4">
    <source>
        <dbReference type="Google" id="ProtNLM"/>
    </source>
</evidence>
<accession>A0A419VU14</accession>
<protein>
    <recommendedName>
        <fullName evidence="4">DUF5723 domain-containing protein</fullName>
    </recommendedName>
</protein>